<accession>A0A8S5LG42</accession>
<protein>
    <submittedName>
        <fullName evidence="1">Uncharacterized protein</fullName>
    </submittedName>
</protein>
<name>A0A8S5LG42_9CAUD</name>
<organism evidence="1">
    <name type="scientific">Siphoviridae sp. ctbrg2</name>
    <dbReference type="NCBI Taxonomy" id="2823589"/>
    <lineage>
        <taxon>Viruses</taxon>
        <taxon>Duplodnaviria</taxon>
        <taxon>Heunggongvirae</taxon>
        <taxon>Uroviricota</taxon>
        <taxon>Caudoviricetes</taxon>
    </lineage>
</organism>
<reference evidence="1" key="1">
    <citation type="journal article" date="2021" name="Proc. Natl. Acad. Sci. U.S.A.">
        <title>A Catalog of Tens of Thousands of Viruses from Human Metagenomes Reveals Hidden Associations with Chronic Diseases.</title>
        <authorList>
            <person name="Tisza M.J."/>
            <person name="Buck C.B."/>
        </authorList>
    </citation>
    <scope>NUCLEOTIDE SEQUENCE</scope>
    <source>
        <strain evidence="1">Ctbrg2</strain>
    </source>
</reference>
<sequence>MKMAIKWRRFCLPNLSITTIFTNVINNKSNQKTKNYDYQNCWRL</sequence>
<dbReference type="EMBL" id="BK014711">
    <property type="protein sequence ID" value="DAD68914.1"/>
    <property type="molecule type" value="Genomic_DNA"/>
</dbReference>
<proteinExistence type="predicted"/>
<evidence type="ECO:0000313" key="1">
    <source>
        <dbReference type="EMBL" id="DAD68914.1"/>
    </source>
</evidence>